<keyword evidence="22" id="KW-1185">Reference proteome</keyword>
<evidence type="ECO:0000256" key="7">
    <source>
        <dbReference type="ARBA" id="ARBA00022617"/>
    </source>
</evidence>
<evidence type="ECO:0000256" key="17">
    <source>
        <dbReference type="PIRSR" id="PIRSR600823-4"/>
    </source>
</evidence>
<dbReference type="PROSITE" id="PS50873">
    <property type="entry name" value="PEROXIDASE_4"/>
    <property type="match status" value="1"/>
</dbReference>
<dbReference type="AlphaFoldDB" id="A0A2G9H4K8"/>
<evidence type="ECO:0000256" key="1">
    <source>
        <dbReference type="ARBA" id="ARBA00000189"/>
    </source>
</evidence>
<comment type="similarity">
    <text evidence="19">Belongs to the peroxidase family. Classical plant (class III) peroxidase subfamily.</text>
</comment>
<dbReference type="FunFam" id="1.10.520.10:FF:000008">
    <property type="entry name" value="Peroxidase"/>
    <property type="match status" value="1"/>
</dbReference>
<evidence type="ECO:0000256" key="16">
    <source>
        <dbReference type="PIRSR" id="PIRSR600823-3"/>
    </source>
</evidence>
<dbReference type="InterPro" id="IPR000823">
    <property type="entry name" value="Peroxidase_pln"/>
</dbReference>
<keyword evidence="11 16" id="KW-0408">Iron</keyword>
<reference evidence="22" key="1">
    <citation type="journal article" date="2018" name="Gigascience">
        <title>Genome assembly of the Pink Ipe (Handroanthus impetiginosus, Bignoniaceae), a highly valued, ecologically keystone Neotropical timber forest tree.</title>
        <authorList>
            <person name="Silva-Junior O.B."/>
            <person name="Grattapaglia D."/>
            <person name="Novaes E."/>
            <person name="Collevatti R.G."/>
        </authorList>
    </citation>
    <scope>NUCLEOTIDE SEQUENCE [LARGE SCALE GENOMIC DNA]</scope>
    <source>
        <strain evidence="22">cv. UFG-1</strain>
    </source>
</reference>
<evidence type="ECO:0000256" key="10">
    <source>
        <dbReference type="ARBA" id="ARBA00023002"/>
    </source>
</evidence>
<dbReference type="GO" id="GO:0046872">
    <property type="term" value="F:metal ion binding"/>
    <property type="evidence" value="ECO:0007669"/>
    <property type="project" value="UniProtKB-UniRule"/>
</dbReference>
<evidence type="ECO:0000256" key="2">
    <source>
        <dbReference type="ARBA" id="ARBA00002322"/>
    </source>
</evidence>
<dbReference type="InterPro" id="IPR010255">
    <property type="entry name" value="Haem_peroxidase_sf"/>
</dbReference>
<name>A0A2G9H4K8_9LAMI</name>
<dbReference type="GO" id="GO:0140825">
    <property type="term" value="F:lactoperoxidase activity"/>
    <property type="evidence" value="ECO:0007669"/>
    <property type="project" value="UniProtKB-EC"/>
</dbReference>
<comment type="cofactor">
    <cofactor evidence="16 19">
        <name>heme b</name>
        <dbReference type="ChEBI" id="CHEBI:60344"/>
    </cofactor>
    <text evidence="16 19">Binds 1 heme b (iron(II)-protoporphyrin IX) group per subunit.</text>
</comment>
<feature type="binding site" evidence="16">
    <location>
        <position position="82"/>
    </location>
    <ligand>
        <name>Ca(2+)</name>
        <dbReference type="ChEBI" id="CHEBI:29108"/>
        <label>1</label>
    </ligand>
</feature>
<keyword evidence="8 16" id="KW-0479">Metal-binding</keyword>
<keyword evidence="5 19" id="KW-0964">Secreted</keyword>
<comment type="similarity">
    <text evidence="3">Belongs to the peroxidase family. Ascorbate peroxidase subfamily.</text>
</comment>
<feature type="disulfide bond" evidence="18">
    <location>
        <begin position="47"/>
        <end position="123"/>
    </location>
</feature>
<dbReference type="InterPro" id="IPR033905">
    <property type="entry name" value="Secretory_peroxidase"/>
</dbReference>
<keyword evidence="13" id="KW-0325">Glycoprotein</keyword>
<proteinExistence type="inferred from homology"/>
<comment type="caution">
    <text evidence="21">The sequence shown here is derived from an EMBL/GenBank/DDBJ whole genome shotgun (WGS) entry which is preliminary data.</text>
</comment>
<evidence type="ECO:0000256" key="18">
    <source>
        <dbReference type="PIRSR" id="PIRSR600823-5"/>
    </source>
</evidence>
<evidence type="ECO:0000256" key="15">
    <source>
        <dbReference type="PIRSR" id="PIRSR600823-1"/>
    </source>
</evidence>
<evidence type="ECO:0000256" key="11">
    <source>
        <dbReference type="ARBA" id="ARBA00023004"/>
    </source>
</evidence>
<protein>
    <recommendedName>
        <fullName evidence="4 19">Peroxidase</fullName>
        <ecNumber evidence="4 19">1.11.1.7</ecNumber>
    </recommendedName>
</protein>
<evidence type="ECO:0000256" key="3">
    <source>
        <dbReference type="ARBA" id="ARBA00006873"/>
    </source>
</evidence>
<evidence type="ECO:0000256" key="14">
    <source>
        <dbReference type="ARBA" id="ARBA00023324"/>
    </source>
</evidence>
<dbReference type="InterPro" id="IPR019793">
    <property type="entry name" value="Peroxidases_heam-ligand_BS"/>
</dbReference>
<dbReference type="SUPFAM" id="SSF48113">
    <property type="entry name" value="Heme-dependent peroxidases"/>
    <property type="match status" value="1"/>
</dbReference>
<comment type="subcellular location">
    <subcellularLocation>
        <location evidence="19">Secreted</location>
    </subcellularLocation>
</comment>
<evidence type="ECO:0000313" key="22">
    <source>
        <dbReference type="Proteomes" id="UP000231279"/>
    </source>
</evidence>
<dbReference type="PRINTS" id="PR00461">
    <property type="entry name" value="PLPEROXIDASE"/>
</dbReference>
<accession>A0A2G9H4K8</accession>
<dbReference type="Pfam" id="PF00141">
    <property type="entry name" value="peroxidase"/>
    <property type="match status" value="1"/>
</dbReference>
<evidence type="ECO:0000256" key="4">
    <source>
        <dbReference type="ARBA" id="ARBA00012313"/>
    </source>
</evidence>
<keyword evidence="9 16" id="KW-0106">Calcium</keyword>
<dbReference type="PRINTS" id="PR00458">
    <property type="entry name" value="PEROXIDASE"/>
</dbReference>
<feature type="binding site" evidence="16">
    <location>
        <position position="79"/>
    </location>
    <ligand>
        <name>Ca(2+)</name>
        <dbReference type="ChEBI" id="CHEBI:29108"/>
        <label>1</label>
    </ligand>
</feature>
<comment type="cofactor">
    <cofactor evidence="16 19">
        <name>Ca(2+)</name>
        <dbReference type="ChEBI" id="CHEBI:29108"/>
    </cofactor>
    <text evidence="16 19">Binds 2 calcium ions per subunit.</text>
</comment>
<dbReference type="EMBL" id="NKXS01002686">
    <property type="protein sequence ID" value="PIN12457.1"/>
    <property type="molecule type" value="Genomic_DNA"/>
</dbReference>
<evidence type="ECO:0000256" key="6">
    <source>
        <dbReference type="ARBA" id="ARBA00022559"/>
    </source>
</evidence>
<feature type="binding site" evidence="16">
    <location>
        <position position="84"/>
    </location>
    <ligand>
        <name>Ca(2+)</name>
        <dbReference type="ChEBI" id="CHEBI:29108"/>
        <label>1</label>
    </ligand>
</feature>
<comment type="function">
    <text evidence="2">Removal of H(2)O(2), oxidation of toxic reductants, biosynthesis and degradation of lignin, suberization, auxin catabolism, response to environmental stresses such as wounding, pathogen attack and oxidative stress. These functions might be dependent on each isozyme/isoform in each plant tissue.</text>
</comment>
<feature type="disulfide bond" evidence="18">
    <location>
        <begin position="80"/>
        <end position="85"/>
    </location>
</feature>
<dbReference type="PROSITE" id="PS00435">
    <property type="entry name" value="PEROXIDASE_1"/>
    <property type="match status" value="1"/>
</dbReference>
<dbReference type="EC" id="1.11.1.7" evidence="4 19"/>
<dbReference type="Gene3D" id="1.10.520.10">
    <property type="match status" value="1"/>
</dbReference>
<feature type="binding site" evidence="16">
    <location>
        <position position="264"/>
    </location>
    <ligand>
        <name>Ca(2+)</name>
        <dbReference type="ChEBI" id="CHEBI:29108"/>
        <label>2</label>
    </ligand>
</feature>
<keyword evidence="6 19" id="KW-0575">Peroxidase</keyword>
<comment type="catalytic activity">
    <reaction evidence="1 19">
        <text>2 a phenolic donor + H2O2 = 2 a phenolic radical donor + 2 H2O</text>
        <dbReference type="Rhea" id="RHEA:56136"/>
        <dbReference type="ChEBI" id="CHEBI:15377"/>
        <dbReference type="ChEBI" id="CHEBI:16240"/>
        <dbReference type="ChEBI" id="CHEBI:139520"/>
        <dbReference type="ChEBI" id="CHEBI:139521"/>
        <dbReference type="EC" id="1.11.1.7"/>
    </reaction>
</comment>
<dbReference type="Proteomes" id="UP000231279">
    <property type="component" value="Unassembled WGS sequence"/>
</dbReference>
<feature type="binding site" evidence="16">
    <location>
        <position position="86"/>
    </location>
    <ligand>
        <name>Ca(2+)</name>
        <dbReference type="ChEBI" id="CHEBI:29108"/>
        <label>1</label>
    </ligand>
</feature>
<dbReference type="GO" id="GO:0020037">
    <property type="term" value="F:heme binding"/>
    <property type="evidence" value="ECO:0007669"/>
    <property type="project" value="UniProtKB-UniRule"/>
</dbReference>
<feature type="binding site" evidence="16">
    <location>
        <position position="88"/>
    </location>
    <ligand>
        <name>Ca(2+)</name>
        <dbReference type="ChEBI" id="CHEBI:29108"/>
        <label>1</label>
    </ligand>
</feature>
<dbReference type="OrthoDB" id="2113341at2759"/>
<evidence type="ECO:0000256" key="13">
    <source>
        <dbReference type="ARBA" id="ARBA00023180"/>
    </source>
</evidence>
<dbReference type="FunFam" id="1.10.420.10:FF:000001">
    <property type="entry name" value="Peroxidase"/>
    <property type="match status" value="1"/>
</dbReference>
<dbReference type="GO" id="GO:0042744">
    <property type="term" value="P:hydrogen peroxide catabolic process"/>
    <property type="evidence" value="ECO:0007669"/>
    <property type="project" value="UniProtKB-KW"/>
</dbReference>
<feature type="site" description="Transition state stabilizer" evidence="17">
    <location>
        <position position="74"/>
    </location>
</feature>
<evidence type="ECO:0000256" key="19">
    <source>
        <dbReference type="RuleBase" id="RU362060"/>
    </source>
</evidence>
<feature type="binding site" evidence="16">
    <location>
        <position position="256"/>
    </location>
    <ligand>
        <name>Ca(2+)</name>
        <dbReference type="ChEBI" id="CHEBI:29108"/>
        <label>2</label>
    </ligand>
</feature>
<feature type="domain" description="Plant heme peroxidase family profile" evidence="20">
    <location>
        <begin position="37"/>
        <end position="336"/>
    </location>
</feature>
<gene>
    <name evidence="21" type="ORF">CDL12_14935</name>
</gene>
<dbReference type="GO" id="GO:0006979">
    <property type="term" value="P:response to oxidative stress"/>
    <property type="evidence" value="ECO:0007669"/>
    <property type="project" value="UniProtKB-UniRule"/>
</dbReference>
<evidence type="ECO:0000256" key="8">
    <source>
        <dbReference type="ARBA" id="ARBA00022723"/>
    </source>
</evidence>
<sequence>MAKTEFSVYKTFSQCKLFKLLLFVIIFIAFLPPFSSSLSFNFYAISCPAAEMMVKNTVRSASDLDPTIPGKLLRLLFHDCFVEGCDASVLLQGNGTEKSDPANKSLGGFTVIDSAKRLLEIFCPETVSCADILALAARDAVEFAGGPSIQIPTGRRDGRISLAANVRPNIIDTSFTLDEMAKVFSAKGLSMDDLITLSGAHTIGAAHCSAFSDRFKLDANGNLTFIDSSLDRQYASQLIKKCPNGATDDSITVRNDPSTPFLFDNQYYKILLEHKGLFQSDSALLNDERTKNRVLEFANNQDSFFESWRVSFLKLSSIGVKTDDQGEIRKSCSSINT</sequence>
<feature type="binding site" evidence="16">
    <location>
        <position position="202"/>
    </location>
    <ligand>
        <name>Ca(2+)</name>
        <dbReference type="ChEBI" id="CHEBI:29108"/>
        <label>2</label>
    </ligand>
</feature>
<feature type="binding site" evidence="16">
    <location>
        <position position="259"/>
    </location>
    <ligand>
        <name>Ca(2+)</name>
        <dbReference type="ChEBI" id="CHEBI:29108"/>
        <label>2</label>
    </ligand>
</feature>
<dbReference type="CDD" id="cd00693">
    <property type="entry name" value="secretory_peroxidase"/>
    <property type="match status" value="1"/>
</dbReference>
<feature type="disulfide bond" evidence="18">
    <location>
        <begin position="129"/>
        <end position="332"/>
    </location>
</feature>
<keyword evidence="14 19" id="KW-0376">Hydrogen peroxide</keyword>
<feature type="active site" description="Proton acceptor" evidence="15">
    <location>
        <position position="78"/>
    </location>
</feature>
<dbReference type="InterPro" id="IPR002016">
    <property type="entry name" value="Haem_peroxidase"/>
</dbReference>
<evidence type="ECO:0000259" key="20">
    <source>
        <dbReference type="PROSITE" id="PS50873"/>
    </source>
</evidence>
<evidence type="ECO:0000256" key="12">
    <source>
        <dbReference type="ARBA" id="ARBA00023157"/>
    </source>
</evidence>
<evidence type="ECO:0000256" key="5">
    <source>
        <dbReference type="ARBA" id="ARBA00022525"/>
    </source>
</evidence>
<evidence type="ECO:0000313" key="21">
    <source>
        <dbReference type="EMBL" id="PIN12457.1"/>
    </source>
</evidence>
<keyword evidence="12 18" id="KW-1015">Disulfide bond</keyword>
<evidence type="ECO:0000256" key="9">
    <source>
        <dbReference type="ARBA" id="ARBA00022837"/>
    </source>
</evidence>
<dbReference type="STRING" id="429701.A0A2G9H4K8"/>
<dbReference type="PANTHER" id="PTHR31517:SF17">
    <property type="entry name" value="PEROXIDASE 6"/>
    <property type="match status" value="1"/>
</dbReference>
<feature type="binding site" description="axial binding residue" evidence="16">
    <location>
        <position position="201"/>
    </location>
    <ligand>
        <name>heme b</name>
        <dbReference type="ChEBI" id="CHEBI:60344"/>
    </ligand>
    <ligandPart>
        <name>Fe</name>
        <dbReference type="ChEBI" id="CHEBI:18248"/>
    </ligandPart>
</feature>
<keyword evidence="7 19" id="KW-0349">Heme</keyword>
<organism evidence="21 22">
    <name type="scientific">Handroanthus impetiginosus</name>
    <dbReference type="NCBI Taxonomy" id="429701"/>
    <lineage>
        <taxon>Eukaryota</taxon>
        <taxon>Viridiplantae</taxon>
        <taxon>Streptophyta</taxon>
        <taxon>Embryophyta</taxon>
        <taxon>Tracheophyta</taxon>
        <taxon>Spermatophyta</taxon>
        <taxon>Magnoliopsida</taxon>
        <taxon>eudicotyledons</taxon>
        <taxon>Gunneridae</taxon>
        <taxon>Pentapetalae</taxon>
        <taxon>asterids</taxon>
        <taxon>lamiids</taxon>
        <taxon>Lamiales</taxon>
        <taxon>Bignoniaceae</taxon>
        <taxon>Crescentiina</taxon>
        <taxon>Tabebuia alliance</taxon>
        <taxon>Handroanthus</taxon>
    </lineage>
</organism>
<feature type="disulfide bond" evidence="18">
    <location>
        <begin position="208"/>
        <end position="242"/>
    </location>
</feature>
<feature type="binding site" evidence="16">
    <location>
        <position position="97"/>
    </location>
    <ligand>
        <name>Ca(2+)</name>
        <dbReference type="ChEBI" id="CHEBI:29108"/>
        <label>1</label>
    </ligand>
</feature>
<dbReference type="GO" id="GO:0005576">
    <property type="term" value="C:extracellular region"/>
    <property type="evidence" value="ECO:0007669"/>
    <property type="project" value="UniProtKB-SubCell"/>
</dbReference>
<dbReference type="PANTHER" id="PTHR31517">
    <property type="match status" value="1"/>
</dbReference>
<keyword evidence="10 19" id="KW-0560">Oxidoreductase</keyword>
<dbReference type="Gene3D" id="1.10.420.10">
    <property type="entry name" value="Peroxidase, domain 2"/>
    <property type="match status" value="1"/>
</dbReference>